<feature type="transmembrane region" description="Helical" evidence="1">
    <location>
        <begin position="62"/>
        <end position="84"/>
    </location>
</feature>
<keyword evidence="2" id="KW-0732">Signal</keyword>
<keyword evidence="1" id="KW-1133">Transmembrane helix</keyword>
<name>A0A6A6XI56_9PLEO</name>
<dbReference type="Proteomes" id="UP000799757">
    <property type="component" value="Unassembled WGS sequence"/>
</dbReference>
<organism evidence="3 4">
    <name type="scientific">Melanomma pulvis-pyrius CBS 109.77</name>
    <dbReference type="NCBI Taxonomy" id="1314802"/>
    <lineage>
        <taxon>Eukaryota</taxon>
        <taxon>Fungi</taxon>
        <taxon>Dikarya</taxon>
        <taxon>Ascomycota</taxon>
        <taxon>Pezizomycotina</taxon>
        <taxon>Dothideomycetes</taxon>
        <taxon>Pleosporomycetidae</taxon>
        <taxon>Pleosporales</taxon>
        <taxon>Melanommataceae</taxon>
        <taxon>Melanomma</taxon>
    </lineage>
</organism>
<evidence type="ECO:0000313" key="3">
    <source>
        <dbReference type="EMBL" id="KAF2795585.1"/>
    </source>
</evidence>
<evidence type="ECO:0000313" key="4">
    <source>
        <dbReference type="Proteomes" id="UP000799757"/>
    </source>
</evidence>
<feature type="chain" id="PRO_5025486007" description="MARVEL domain-containing protein" evidence="2">
    <location>
        <begin position="27"/>
        <end position="188"/>
    </location>
</feature>
<gene>
    <name evidence="3" type="ORF">K505DRAFT_10747</name>
</gene>
<feature type="transmembrane region" description="Helical" evidence="1">
    <location>
        <begin position="129"/>
        <end position="152"/>
    </location>
</feature>
<accession>A0A6A6XI56</accession>
<proteinExistence type="predicted"/>
<keyword evidence="1" id="KW-0812">Transmembrane</keyword>
<evidence type="ECO:0000256" key="2">
    <source>
        <dbReference type="SAM" id="SignalP"/>
    </source>
</evidence>
<protein>
    <recommendedName>
        <fullName evidence="5">MARVEL domain-containing protein</fullName>
    </recommendedName>
</protein>
<keyword evidence="4" id="KW-1185">Reference proteome</keyword>
<dbReference type="AlphaFoldDB" id="A0A6A6XI56"/>
<evidence type="ECO:0008006" key="5">
    <source>
        <dbReference type="Google" id="ProtNLM"/>
    </source>
</evidence>
<reference evidence="3" key="1">
    <citation type="journal article" date="2020" name="Stud. Mycol.">
        <title>101 Dothideomycetes genomes: a test case for predicting lifestyles and emergence of pathogens.</title>
        <authorList>
            <person name="Haridas S."/>
            <person name="Albert R."/>
            <person name="Binder M."/>
            <person name="Bloem J."/>
            <person name="Labutti K."/>
            <person name="Salamov A."/>
            <person name="Andreopoulos B."/>
            <person name="Baker S."/>
            <person name="Barry K."/>
            <person name="Bills G."/>
            <person name="Bluhm B."/>
            <person name="Cannon C."/>
            <person name="Castanera R."/>
            <person name="Culley D."/>
            <person name="Daum C."/>
            <person name="Ezra D."/>
            <person name="Gonzalez J."/>
            <person name="Henrissat B."/>
            <person name="Kuo A."/>
            <person name="Liang C."/>
            <person name="Lipzen A."/>
            <person name="Lutzoni F."/>
            <person name="Magnuson J."/>
            <person name="Mondo S."/>
            <person name="Nolan M."/>
            <person name="Ohm R."/>
            <person name="Pangilinan J."/>
            <person name="Park H.-J."/>
            <person name="Ramirez L."/>
            <person name="Alfaro M."/>
            <person name="Sun H."/>
            <person name="Tritt A."/>
            <person name="Yoshinaga Y."/>
            <person name="Zwiers L.-H."/>
            <person name="Turgeon B."/>
            <person name="Goodwin S."/>
            <person name="Spatafora J."/>
            <person name="Crous P."/>
            <person name="Grigoriev I."/>
        </authorList>
    </citation>
    <scope>NUCLEOTIDE SEQUENCE</scope>
    <source>
        <strain evidence="3">CBS 109.77</strain>
    </source>
</reference>
<sequence>MLSLLTLTTHGLLFLFIVLHIPASSAAPSSVIYWFSVYNLFATAASLVGVVGTIWANPNLIFIYVAVHSTTLLIITLTLLNLFLPIPIVGPFIARWQSDERNIYRELGGYRSEEECIARCDARFAILKVGVGCVVGVALAIQWWVLGGIWTWGMGLLKDGMGERWANFEEDGLMDSNRKVKGDFDVLE</sequence>
<evidence type="ECO:0000256" key="1">
    <source>
        <dbReference type="SAM" id="Phobius"/>
    </source>
</evidence>
<feature type="signal peptide" evidence="2">
    <location>
        <begin position="1"/>
        <end position="26"/>
    </location>
</feature>
<feature type="transmembrane region" description="Helical" evidence="1">
    <location>
        <begin position="36"/>
        <end position="55"/>
    </location>
</feature>
<dbReference type="EMBL" id="MU001854">
    <property type="protein sequence ID" value="KAF2795585.1"/>
    <property type="molecule type" value="Genomic_DNA"/>
</dbReference>
<keyword evidence="1" id="KW-0472">Membrane</keyword>